<evidence type="ECO:0000313" key="2">
    <source>
        <dbReference type="Proteomes" id="UP000324222"/>
    </source>
</evidence>
<name>A0A5B7HF61_PORTR</name>
<reference evidence="1 2" key="1">
    <citation type="submission" date="2019-05" db="EMBL/GenBank/DDBJ databases">
        <title>Another draft genome of Portunus trituberculatus and its Hox gene families provides insights of decapod evolution.</title>
        <authorList>
            <person name="Jeong J.-H."/>
            <person name="Song I."/>
            <person name="Kim S."/>
            <person name="Choi T."/>
            <person name="Kim D."/>
            <person name="Ryu S."/>
            <person name="Kim W."/>
        </authorList>
    </citation>
    <scope>NUCLEOTIDE SEQUENCE [LARGE SCALE GENOMIC DNA]</scope>
    <source>
        <tissue evidence="1">Muscle</tissue>
    </source>
</reference>
<protein>
    <submittedName>
        <fullName evidence="1">Uncharacterized protein</fullName>
    </submittedName>
</protein>
<dbReference type="AlphaFoldDB" id="A0A5B7HF61"/>
<sequence length="94" mass="10094">MNGDQRGNTDGEVKVKARKVSSKSTAAGVLSCEWREAGRGRQARVGRGEVTGIQSACIEYLRETGNGWLGIVLIAPVRLTRATAAHCSLLRPSR</sequence>
<accession>A0A5B7HF61</accession>
<organism evidence="1 2">
    <name type="scientific">Portunus trituberculatus</name>
    <name type="common">Swimming crab</name>
    <name type="synonym">Neptunus trituberculatus</name>
    <dbReference type="NCBI Taxonomy" id="210409"/>
    <lineage>
        <taxon>Eukaryota</taxon>
        <taxon>Metazoa</taxon>
        <taxon>Ecdysozoa</taxon>
        <taxon>Arthropoda</taxon>
        <taxon>Crustacea</taxon>
        <taxon>Multicrustacea</taxon>
        <taxon>Malacostraca</taxon>
        <taxon>Eumalacostraca</taxon>
        <taxon>Eucarida</taxon>
        <taxon>Decapoda</taxon>
        <taxon>Pleocyemata</taxon>
        <taxon>Brachyura</taxon>
        <taxon>Eubrachyura</taxon>
        <taxon>Portunoidea</taxon>
        <taxon>Portunidae</taxon>
        <taxon>Portuninae</taxon>
        <taxon>Portunus</taxon>
    </lineage>
</organism>
<evidence type="ECO:0000313" key="1">
    <source>
        <dbReference type="EMBL" id="MPC68636.1"/>
    </source>
</evidence>
<comment type="caution">
    <text evidence="1">The sequence shown here is derived from an EMBL/GenBank/DDBJ whole genome shotgun (WGS) entry which is preliminary data.</text>
</comment>
<dbReference type="EMBL" id="VSRR010028149">
    <property type="protein sequence ID" value="MPC68636.1"/>
    <property type="molecule type" value="Genomic_DNA"/>
</dbReference>
<dbReference type="Proteomes" id="UP000324222">
    <property type="component" value="Unassembled WGS sequence"/>
</dbReference>
<keyword evidence="2" id="KW-1185">Reference proteome</keyword>
<gene>
    <name evidence="1" type="ORF">E2C01_062840</name>
</gene>
<proteinExistence type="predicted"/>